<dbReference type="eggNOG" id="KOG0305">
    <property type="taxonomic scope" value="Eukaryota"/>
</dbReference>
<feature type="repeat" description="WD" evidence="7">
    <location>
        <begin position="180"/>
        <end position="212"/>
    </location>
</feature>
<dbReference type="Gene3D" id="2.130.10.10">
    <property type="entry name" value="YVTN repeat-like/Quinoprotein amine dehydrogenase"/>
    <property type="match status" value="1"/>
</dbReference>
<evidence type="ECO:0000313" key="11">
    <source>
        <dbReference type="Proteomes" id="UP000013827"/>
    </source>
</evidence>
<dbReference type="PaxDb" id="2903-EOD17114"/>
<protein>
    <recommendedName>
        <fullName evidence="9">CDC20/Fizzy WD40 domain-containing protein</fullName>
    </recommendedName>
</protein>
<organism evidence="10 11">
    <name type="scientific">Emiliania huxleyi (strain CCMP1516)</name>
    <dbReference type="NCBI Taxonomy" id="280463"/>
    <lineage>
        <taxon>Eukaryota</taxon>
        <taxon>Haptista</taxon>
        <taxon>Haptophyta</taxon>
        <taxon>Prymnesiophyceae</taxon>
        <taxon>Isochrysidales</taxon>
        <taxon>Noelaerhabdaceae</taxon>
        <taxon>Emiliania</taxon>
    </lineage>
</organism>
<evidence type="ECO:0000256" key="7">
    <source>
        <dbReference type="PROSITE-ProRule" id="PRU00221"/>
    </source>
</evidence>
<dbReference type="InterPro" id="IPR056150">
    <property type="entry name" value="WD40_CDC20-Fz"/>
</dbReference>
<dbReference type="GO" id="GO:0010997">
    <property type="term" value="F:anaphase-promoting complex binding"/>
    <property type="evidence" value="ECO:0007669"/>
    <property type="project" value="InterPro"/>
</dbReference>
<feature type="compositionally biased region" description="Low complexity" evidence="8">
    <location>
        <begin position="20"/>
        <end position="31"/>
    </location>
</feature>
<dbReference type="AlphaFoldDB" id="A0A0D3J0S9"/>
<dbReference type="PANTHER" id="PTHR19918">
    <property type="entry name" value="CELL DIVISION CYCLE 20 CDC20 FIZZY -RELATED"/>
    <property type="match status" value="1"/>
</dbReference>
<sequence>MNATQFEECMNAMQGTPQKRSAAARLPSSAPGEEATRRGRTPVSRPHGDRFIPQRSAMDMDVSHFELTRAREEENATEEYKKALAANLFAGGTRTPQGGGGFPRNVLGVALGDSIYLWNASDGSIQQLMQTSGDNSHVTSLSWVQDGPYMAVGTSDHKVQIWDVEKLKQVRVADHKVGTLRGHAQEVCGLKWSPSGTQLASGGNDNILNLWDDRLEQHRAAVKALAWCPWQRNLLASGGGTADRMIRFWNSSTGACLNAVDTHSQWAKHDRELVSSHGYSHNQLILWKYPSMVKVAELTGHTSRVLHMAQSPDGTTVVTAAADETLRFWKILSGGEASKKERAAAKESILNSMSIRALSSVATARV</sequence>
<dbReference type="GO" id="GO:0051301">
    <property type="term" value="P:cell division"/>
    <property type="evidence" value="ECO:0007669"/>
    <property type="project" value="UniProtKB-KW"/>
</dbReference>
<comment type="similarity">
    <text evidence="1">Belongs to the WD repeat CDC20/Fizzy family.</text>
</comment>
<feature type="region of interest" description="Disordered" evidence="8">
    <location>
        <begin position="12"/>
        <end position="51"/>
    </location>
</feature>
<dbReference type="InterPro" id="IPR001680">
    <property type="entry name" value="WD40_rpt"/>
</dbReference>
<dbReference type="OMA" id="NIMTHDI"/>
<dbReference type="SUPFAM" id="SSF50978">
    <property type="entry name" value="WD40 repeat-like"/>
    <property type="match status" value="1"/>
</dbReference>
<evidence type="ECO:0000313" key="10">
    <source>
        <dbReference type="EnsemblProtists" id="EOD17114"/>
    </source>
</evidence>
<dbReference type="GO" id="GO:1905786">
    <property type="term" value="P:positive regulation of anaphase-promoting complex-dependent catabolic process"/>
    <property type="evidence" value="ECO:0007669"/>
    <property type="project" value="TreeGrafter"/>
</dbReference>
<keyword evidence="3" id="KW-0132">Cell division</keyword>
<dbReference type="PANTHER" id="PTHR19918:SF8">
    <property type="entry name" value="FI02843P"/>
    <property type="match status" value="1"/>
</dbReference>
<feature type="repeat" description="WD" evidence="7">
    <location>
        <begin position="131"/>
        <end position="172"/>
    </location>
</feature>
<dbReference type="InterPro" id="IPR033010">
    <property type="entry name" value="Cdc20/Fizzy"/>
</dbReference>
<evidence type="ECO:0000259" key="9">
    <source>
        <dbReference type="Pfam" id="PF24807"/>
    </source>
</evidence>
<dbReference type="Pfam" id="PF24807">
    <property type="entry name" value="WD40_CDC20-Fz"/>
    <property type="match status" value="1"/>
</dbReference>
<evidence type="ECO:0000256" key="3">
    <source>
        <dbReference type="ARBA" id="ARBA00022618"/>
    </source>
</evidence>
<dbReference type="HOGENOM" id="CLU_014831_6_1_1"/>
<dbReference type="GO" id="GO:0005680">
    <property type="term" value="C:anaphase-promoting complex"/>
    <property type="evidence" value="ECO:0007669"/>
    <property type="project" value="TreeGrafter"/>
</dbReference>
<dbReference type="EnsemblProtists" id="EOD17114">
    <property type="protein sequence ID" value="EOD17114"/>
    <property type="gene ID" value="EMIHUDRAFT_244415"/>
</dbReference>
<dbReference type="GO" id="GO:0031145">
    <property type="term" value="P:anaphase-promoting complex-dependent catabolic process"/>
    <property type="evidence" value="ECO:0007669"/>
    <property type="project" value="TreeGrafter"/>
</dbReference>
<dbReference type="PROSITE" id="PS50294">
    <property type="entry name" value="WD_REPEATS_REGION"/>
    <property type="match status" value="3"/>
</dbReference>
<keyword evidence="2 7" id="KW-0853">WD repeat</keyword>
<keyword evidence="4" id="KW-0677">Repeat</keyword>
<feature type="repeat" description="WD" evidence="7">
    <location>
        <begin position="298"/>
        <end position="339"/>
    </location>
</feature>
<keyword evidence="11" id="KW-1185">Reference proteome</keyword>
<dbReference type="PROSITE" id="PS50082">
    <property type="entry name" value="WD_REPEATS_2"/>
    <property type="match status" value="3"/>
</dbReference>
<evidence type="ECO:0000256" key="2">
    <source>
        <dbReference type="ARBA" id="ARBA00022574"/>
    </source>
</evidence>
<evidence type="ECO:0000256" key="5">
    <source>
        <dbReference type="ARBA" id="ARBA00022776"/>
    </source>
</evidence>
<dbReference type="Proteomes" id="UP000013827">
    <property type="component" value="Unassembled WGS sequence"/>
</dbReference>
<evidence type="ECO:0000256" key="6">
    <source>
        <dbReference type="ARBA" id="ARBA00023306"/>
    </source>
</evidence>
<proteinExistence type="inferred from homology"/>
<dbReference type="InterPro" id="IPR036322">
    <property type="entry name" value="WD40_repeat_dom_sf"/>
</dbReference>
<dbReference type="InterPro" id="IPR015943">
    <property type="entry name" value="WD40/YVTN_repeat-like_dom_sf"/>
</dbReference>
<dbReference type="Pfam" id="PF00400">
    <property type="entry name" value="WD40"/>
    <property type="match status" value="1"/>
</dbReference>
<dbReference type="KEGG" id="ehx:EMIHUDRAFT_244415"/>
<evidence type="ECO:0000256" key="1">
    <source>
        <dbReference type="ARBA" id="ARBA00006445"/>
    </source>
</evidence>
<dbReference type="STRING" id="2903.R1E893"/>
<evidence type="ECO:0000256" key="4">
    <source>
        <dbReference type="ARBA" id="ARBA00022737"/>
    </source>
</evidence>
<feature type="domain" description="CDC20/Fizzy WD40" evidence="9">
    <location>
        <begin position="169"/>
        <end position="329"/>
    </location>
</feature>
<dbReference type="GeneID" id="17263262"/>
<keyword evidence="6" id="KW-0131">Cell cycle</keyword>
<reference evidence="10" key="2">
    <citation type="submission" date="2024-10" db="UniProtKB">
        <authorList>
            <consortium name="EnsemblProtists"/>
        </authorList>
    </citation>
    <scope>IDENTIFICATION</scope>
</reference>
<reference evidence="11" key="1">
    <citation type="journal article" date="2013" name="Nature">
        <title>Pan genome of the phytoplankton Emiliania underpins its global distribution.</title>
        <authorList>
            <person name="Read B.A."/>
            <person name="Kegel J."/>
            <person name="Klute M.J."/>
            <person name="Kuo A."/>
            <person name="Lefebvre S.C."/>
            <person name="Maumus F."/>
            <person name="Mayer C."/>
            <person name="Miller J."/>
            <person name="Monier A."/>
            <person name="Salamov A."/>
            <person name="Young J."/>
            <person name="Aguilar M."/>
            <person name="Claverie J.M."/>
            <person name="Frickenhaus S."/>
            <person name="Gonzalez K."/>
            <person name="Herman E.K."/>
            <person name="Lin Y.C."/>
            <person name="Napier J."/>
            <person name="Ogata H."/>
            <person name="Sarno A.F."/>
            <person name="Shmutz J."/>
            <person name="Schroeder D."/>
            <person name="de Vargas C."/>
            <person name="Verret F."/>
            <person name="von Dassow P."/>
            <person name="Valentin K."/>
            <person name="Van de Peer Y."/>
            <person name="Wheeler G."/>
            <person name="Dacks J.B."/>
            <person name="Delwiche C.F."/>
            <person name="Dyhrman S.T."/>
            <person name="Glockner G."/>
            <person name="John U."/>
            <person name="Richards T."/>
            <person name="Worden A.Z."/>
            <person name="Zhang X."/>
            <person name="Grigoriev I.V."/>
            <person name="Allen A.E."/>
            <person name="Bidle K."/>
            <person name="Borodovsky M."/>
            <person name="Bowler C."/>
            <person name="Brownlee C."/>
            <person name="Cock J.M."/>
            <person name="Elias M."/>
            <person name="Gladyshev V.N."/>
            <person name="Groth M."/>
            <person name="Guda C."/>
            <person name="Hadaegh A."/>
            <person name="Iglesias-Rodriguez M.D."/>
            <person name="Jenkins J."/>
            <person name="Jones B.M."/>
            <person name="Lawson T."/>
            <person name="Leese F."/>
            <person name="Lindquist E."/>
            <person name="Lobanov A."/>
            <person name="Lomsadze A."/>
            <person name="Malik S.B."/>
            <person name="Marsh M.E."/>
            <person name="Mackinder L."/>
            <person name="Mock T."/>
            <person name="Mueller-Roeber B."/>
            <person name="Pagarete A."/>
            <person name="Parker M."/>
            <person name="Probert I."/>
            <person name="Quesneville H."/>
            <person name="Raines C."/>
            <person name="Rensing S.A."/>
            <person name="Riano-Pachon D.M."/>
            <person name="Richier S."/>
            <person name="Rokitta S."/>
            <person name="Shiraiwa Y."/>
            <person name="Soanes D.M."/>
            <person name="van der Giezen M."/>
            <person name="Wahlund T.M."/>
            <person name="Williams B."/>
            <person name="Wilson W."/>
            <person name="Wolfe G."/>
            <person name="Wurch L.L."/>
        </authorList>
    </citation>
    <scope>NUCLEOTIDE SEQUENCE</scope>
</reference>
<dbReference type="RefSeq" id="XP_005769543.1">
    <property type="nucleotide sequence ID" value="XM_005769486.1"/>
</dbReference>
<dbReference type="SMART" id="SM00320">
    <property type="entry name" value="WD40"/>
    <property type="match status" value="4"/>
</dbReference>
<dbReference type="GO" id="GO:1990757">
    <property type="term" value="F:ubiquitin ligase activator activity"/>
    <property type="evidence" value="ECO:0007669"/>
    <property type="project" value="TreeGrafter"/>
</dbReference>
<accession>A0A0D3J0S9</accession>
<keyword evidence="5" id="KW-0498">Mitosis</keyword>
<evidence type="ECO:0000256" key="8">
    <source>
        <dbReference type="SAM" id="MobiDB-lite"/>
    </source>
</evidence>
<name>A0A0D3J0S9_EMIH1</name>